<dbReference type="Proteomes" id="UP000031167">
    <property type="component" value="Unassembled WGS sequence"/>
</dbReference>
<proteinExistence type="predicted"/>
<dbReference type="PANTHER" id="PTHR23028">
    <property type="entry name" value="ACETYLTRANSFERASE"/>
    <property type="match status" value="1"/>
</dbReference>
<feature type="domain" description="Acyltransferase 3" evidence="2">
    <location>
        <begin position="16"/>
        <end position="360"/>
    </location>
</feature>
<dbReference type="PANTHER" id="PTHR23028:SF134">
    <property type="entry name" value="PUTATIVE (AFU_ORTHOLOGUE AFUA_4G08520)-RELATED"/>
    <property type="match status" value="1"/>
</dbReference>
<keyword evidence="1" id="KW-1133">Transmembrane helix</keyword>
<comment type="caution">
    <text evidence="3">The sequence shown here is derived from an EMBL/GenBank/DDBJ whole genome shotgun (WGS) entry which is preliminary data.</text>
</comment>
<dbReference type="OrthoDB" id="290051at2"/>
<feature type="transmembrane region" description="Helical" evidence="1">
    <location>
        <begin position="273"/>
        <end position="292"/>
    </location>
</feature>
<accession>A0A0B4CL46</accession>
<feature type="transmembrane region" description="Helical" evidence="1">
    <location>
        <begin position="218"/>
        <end position="238"/>
    </location>
</feature>
<feature type="transmembrane region" description="Helical" evidence="1">
    <location>
        <begin position="180"/>
        <end position="198"/>
    </location>
</feature>
<evidence type="ECO:0000259" key="2">
    <source>
        <dbReference type="Pfam" id="PF01757"/>
    </source>
</evidence>
<evidence type="ECO:0000313" key="3">
    <source>
        <dbReference type="EMBL" id="KIC61999.1"/>
    </source>
</evidence>
<feature type="transmembrane region" description="Helical" evidence="1">
    <location>
        <begin position="313"/>
        <end position="331"/>
    </location>
</feature>
<dbReference type="EMBL" id="JWTA01000014">
    <property type="protein sequence ID" value="KIC61999.1"/>
    <property type="molecule type" value="Genomic_DNA"/>
</dbReference>
<keyword evidence="3" id="KW-0012">Acyltransferase</keyword>
<evidence type="ECO:0000313" key="4">
    <source>
        <dbReference type="Proteomes" id="UP000031167"/>
    </source>
</evidence>
<feature type="transmembrane region" description="Helical" evidence="1">
    <location>
        <begin position="20"/>
        <end position="38"/>
    </location>
</feature>
<name>A0A0B4CL46_9FLAO</name>
<gene>
    <name evidence="3" type="ORF">RM51_13995</name>
</gene>
<keyword evidence="4" id="KW-1185">Reference proteome</keyword>
<keyword evidence="1" id="KW-0812">Transmembrane</keyword>
<organism evidence="3 4">
    <name type="scientific">Chryseobacterium taiwanense</name>
    <dbReference type="NCBI Taxonomy" id="363331"/>
    <lineage>
        <taxon>Bacteria</taxon>
        <taxon>Pseudomonadati</taxon>
        <taxon>Bacteroidota</taxon>
        <taxon>Flavobacteriia</taxon>
        <taxon>Flavobacteriales</taxon>
        <taxon>Weeksellaceae</taxon>
        <taxon>Chryseobacterium group</taxon>
        <taxon>Chryseobacterium</taxon>
    </lineage>
</organism>
<dbReference type="RefSeq" id="WP_039370832.1">
    <property type="nucleotide sequence ID" value="NZ_JWTA01000014.1"/>
</dbReference>
<dbReference type="AlphaFoldDB" id="A0A0B4CL46"/>
<evidence type="ECO:0000256" key="1">
    <source>
        <dbReference type="SAM" id="Phobius"/>
    </source>
</evidence>
<feature type="transmembrane region" description="Helical" evidence="1">
    <location>
        <begin position="113"/>
        <end position="136"/>
    </location>
</feature>
<feature type="transmembrane region" description="Helical" evidence="1">
    <location>
        <begin position="89"/>
        <end position="106"/>
    </location>
</feature>
<keyword evidence="1" id="KW-0472">Membrane</keyword>
<feature type="transmembrane region" description="Helical" evidence="1">
    <location>
        <begin position="156"/>
        <end position="173"/>
    </location>
</feature>
<dbReference type="InterPro" id="IPR050879">
    <property type="entry name" value="Acyltransferase_3"/>
</dbReference>
<feature type="transmembrane region" description="Helical" evidence="1">
    <location>
        <begin position="245"/>
        <end position="261"/>
    </location>
</feature>
<sequence>MNQTLNISQSKPHYEILDGLRGVAAIMVVFFHVFETFSNGDHTKQIINHGYLAVDFFFMLSGYVISYAYDNRWNQMTLKDFFIRRLVRLQPMIIIGSLVGAVLFYFQHSEGLGWGGISTTPVWKLLLVMFIGMTVIPVGKSLDIRGWNEMHPLNGPSWSLFFEYIANIVYALVLRRVSKIVLGILVIISAGFTIHYAFTNPNGDMIGGWSIDDATQLRIGFTRLAFPFLMGIFLARIVKLKFTKNAFFTTSLILIILFAFPRLGGTEAHWQNAFYECFTLMIMFPVVILLGAGGKVVGEKANQLCKFLGDISYPIYITHFPLVYVYMAWIVNGKHTLEEPQSWIFGLLTVAVSIVLAYCFMKFYDIPVRKWLNNKLISKK</sequence>
<dbReference type="Pfam" id="PF01757">
    <property type="entry name" value="Acyl_transf_3"/>
    <property type="match status" value="1"/>
</dbReference>
<feature type="transmembrane region" description="Helical" evidence="1">
    <location>
        <begin position="343"/>
        <end position="361"/>
    </location>
</feature>
<protein>
    <submittedName>
        <fullName evidence="3">Acyltransferase</fullName>
    </submittedName>
</protein>
<reference evidence="3 4" key="1">
    <citation type="submission" date="2014-12" db="EMBL/GenBank/DDBJ databases">
        <title>Genome sequencing of Chryseobacterium taiwanense TPW19.</title>
        <authorList>
            <person name="Tan P.W."/>
            <person name="Chan K.-G."/>
        </authorList>
    </citation>
    <scope>NUCLEOTIDE SEQUENCE [LARGE SCALE GENOMIC DNA]</scope>
    <source>
        <strain evidence="3 4">TPW19</strain>
    </source>
</reference>
<dbReference type="STRING" id="363331.RM51_13995"/>
<keyword evidence="3" id="KW-0808">Transferase</keyword>
<dbReference type="InterPro" id="IPR002656">
    <property type="entry name" value="Acyl_transf_3_dom"/>
</dbReference>
<dbReference type="GO" id="GO:0016747">
    <property type="term" value="F:acyltransferase activity, transferring groups other than amino-acyl groups"/>
    <property type="evidence" value="ECO:0007669"/>
    <property type="project" value="InterPro"/>
</dbReference>
<feature type="transmembrane region" description="Helical" evidence="1">
    <location>
        <begin position="50"/>
        <end position="69"/>
    </location>
</feature>